<comment type="subcellular location">
    <subcellularLocation>
        <location evidence="1">Membrane</location>
        <topology evidence="1">Multi-pass membrane protein</topology>
    </subcellularLocation>
</comment>
<dbReference type="GO" id="GO:0030322">
    <property type="term" value="P:stabilization of membrane potential"/>
    <property type="evidence" value="ECO:0007669"/>
    <property type="project" value="TreeGrafter"/>
</dbReference>
<gene>
    <name evidence="12" type="ORF">GPM918_LOCUS8776</name>
    <name evidence="13" type="ORF">OVA965_LOCUS14002</name>
    <name evidence="14" type="ORF">SRO942_LOCUS8778</name>
    <name evidence="15" type="ORF">TMI583_LOCUS14005</name>
</gene>
<evidence type="ECO:0000259" key="11">
    <source>
        <dbReference type="Pfam" id="PF07885"/>
    </source>
</evidence>
<evidence type="ECO:0000256" key="10">
    <source>
        <dbReference type="SAM" id="Phobius"/>
    </source>
</evidence>
<evidence type="ECO:0000256" key="2">
    <source>
        <dbReference type="ARBA" id="ARBA00022448"/>
    </source>
</evidence>
<feature type="transmembrane region" description="Helical" evidence="10">
    <location>
        <begin position="121"/>
        <end position="142"/>
    </location>
</feature>
<dbReference type="Pfam" id="PF07885">
    <property type="entry name" value="Ion_trans_2"/>
    <property type="match status" value="2"/>
</dbReference>
<feature type="compositionally biased region" description="Polar residues" evidence="9">
    <location>
        <begin position="265"/>
        <end position="279"/>
    </location>
</feature>
<dbReference type="EMBL" id="CAJOBC010001569">
    <property type="protein sequence ID" value="CAF3685868.1"/>
    <property type="molecule type" value="Genomic_DNA"/>
</dbReference>
<dbReference type="PRINTS" id="PR01333">
    <property type="entry name" value="2POREKCHANEL"/>
</dbReference>
<evidence type="ECO:0000256" key="7">
    <source>
        <dbReference type="ARBA" id="ARBA00023303"/>
    </source>
</evidence>
<dbReference type="Gene3D" id="1.10.287.70">
    <property type="match status" value="2"/>
</dbReference>
<keyword evidence="16" id="KW-1185">Reference proteome</keyword>
<dbReference type="PANTHER" id="PTHR11003">
    <property type="entry name" value="POTASSIUM CHANNEL, SUBFAMILY K"/>
    <property type="match status" value="1"/>
</dbReference>
<feature type="domain" description="Potassium channel" evidence="11">
    <location>
        <begin position="118"/>
        <end position="175"/>
    </location>
</feature>
<dbReference type="EMBL" id="CAJOBA010005976">
    <property type="protein sequence ID" value="CAF3759681.1"/>
    <property type="molecule type" value="Genomic_DNA"/>
</dbReference>
<feature type="compositionally biased region" description="Low complexity" evidence="9">
    <location>
        <begin position="236"/>
        <end position="254"/>
    </location>
</feature>
<proteinExistence type="inferred from homology"/>
<dbReference type="Proteomes" id="UP000663829">
    <property type="component" value="Unassembled WGS sequence"/>
</dbReference>
<dbReference type="SUPFAM" id="SSF81324">
    <property type="entry name" value="Voltage-gated potassium channels"/>
    <property type="match status" value="2"/>
</dbReference>
<sequence length="771" mass="87658">MGLFTKPGPNFMGSERDRDLEIYETVSVLRNGPGPAGLLIQPGPESTNEQNMRREMGEELNTTLNKLWEEILRINSLPYVDKRGNFSIYASRELEHFELRVISQVQQGFDGRTRTNSEHDWNYFGAILYAVTLISTIGYGHITTKTTQGKIATILYSAFGVPLMMLFVANIGSTMARMFRFVFSRIKMVLCCRTSKKKQRLQKVKSMTVNHSVDKLPPYTLRNTNIETTPSTEFDQYQQHSTQPPQQNDLPPNLTTKSSIKRSQDNTLSSVQSTAVTDKSSSKLRFQSLSSSPSISSISSASSDDDEKELDTNVRSLPADIRLNILTGVPITNKQQNSLATSVYSDTSINDGSVGLERKKYAIDRINDLIRQNSVHDNEDNDEVSDGNHQRRRSTGLSPIEFYINETLKLTTNLDDDDDKQKQLNELEQAITHNKTDEVNMQKATFDNNITEEKDSKKLSSTKRKRKELKRSKSESTHNRKLRKNNNDTTDVENCPNSQTRHHRRHKTTTNSNSNDQDITVEKEEIPPVQSGIESLPDSKNDTTSTTAQSFRKRLFSRKRSKKQTNDATRLHRQSSAVEFRQVNEIDGKLNRDLRKNKSFIEKRSPPSYDESNKLSKLDENAIQTQTIPARLTWSQNLQQHQSTLPSQLVYLDDDDDDDDEYDEEMSVPLLVTVFVIPLYLTLGAILFNIWEKEWGFLNSFYFCFITLTTIGFGDYVPGSSLTVAAKEKLISAALYILLGLVLIAMCFNLMKEQLNQKVKRIAGKLGILEC</sequence>
<dbReference type="EMBL" id="CAJNOQ010001569">
    <property type="protein sequence ID" value="CAF0903741.1"/>
    <property type="molecule type" value="Genomic_DNA"/>
</dbReference>
<feature type="region of interest" description="Disordered" evidence="9">
    <location>
        <begin position="446"/>
        <end position="576"/>
    </location>
</feature>
<comment type="caution">
    <text evidence="12">The sequence shown here is derived from an EMBL/GenBank/DDBJ whole genome shotgun (WGS) entry which is preliminary data.</text>
</comment>
<feature type="transmembrane region" description="Helical" evidence="10">
    <location>
        <begin position="670"/>
        <end position="691"/>
    </location>
</feature>
<evidence type="ECO:0000313" key="12">
    <source>
        <dbReference type="EMBL" id="CAF0903741.1"/>
    </source>
</evidence>
<dbReference type="OrthoDB" id="297496at2759"/>
<evidence type="ECO:0000256" key="5">
    <source>
        <dbReference type="ARBA" id="ARBA00023065"/>
    </source>
</evidence>
<accession>A0A813ZQF3</accession>
<organism evidence="12 16">
    <name type="scientific">Didymodactylos carnosus</name>
    <dbReference type="NCBI Taxonomy" id="1234261"/>
    <lineage>
        <taxon>Eukaryota</taxon>
        <taxon>Metazoa</taxon>
        <taxon>Spiralia</taxon>
        <taxon>Gnathifera</taxon>
        <taxon>Rotifera</taxon>
        <taxon>Eurotatoria</taxon>
        <taxon>Bdelloidea</taxon>
        <taxon>Philodinida</taxon>
        <taxon>Philodinidae</taxon>
        <taxon>Didymodactylos</taxon>
    </lineage>
</organism>
<protein>
    <recommendedName>
        <fullName evidence="11">Potassium channel domain-containing protein</fullName>
    </recommendedName>
</protein>
<evidence type="ECO:0000313" key="14">
    <source>
        <dbReference type="EMBL" id="CAF3685868.1"/>
    </source>
</evidence>
<dbReference type="EMBL" id="CAJNOK010005969">
    <property type="protein sequence ID" value="CAF0989554.1"/>
    <property type="molecule type" value="Genomic_DNA"/>
</dbReference>
<dbReference type="PANTHER" id="PTHR11003:SF334">
    <property type="entry name" value="FI03418P"/>
    <property type="match status" value="1"/>
</dbReference>
<dbReference type="Proteomes" id="UP000681722">
    <property type="component" value="Unassembled WGS sequence"/>
</dbReference>
<keyword evidence="2 8" id="KW-0813">Transport</keyword>
<dbReference type="InterPro" id="IPR003280">
    <property type="entry name" value="2pore_dom_K_chnl"/>
</dbReference>
<feature type="region of interest" description="Disordered" evidence="9">
    <location>
        <begin position="373"/>
        <end position="398"/>
    </location>
</feature>
<evidence type="ECO:0000256" key="1">
    <source>
        <dbReference type="ARBA" id="ARBA00004141"/>
    </source>
</evidence>
<evidence type="ECO:0000256" key="9">
    <source>
        <dbReference type="SAM" id="MobiDB-lite"/>
    </source>
</evidence>
<feature type="transmembrane region" description="Helical" evidence="10">
    <location>
        <begin position="697"/>
        <end position="718"/>
    </location>
</feature>
<dbReference type="GO" id="GO:0005886">
    <property type="term" value="C:plasma membrane"/>
    <property type="evidence" value="ECO:0007669"/>
    <property type="project" value="TreeGrafter"/>
</dbReference>
<keyword evidence="3 8" id="KW-0812">Transmembrane</keyword>
<keyword evidence="5 8" id="KW-0406">Ion transport</keyword>
<dbReference type="GO" id="GO:0022841">
    <property type="term" value="F:potassium ion leak channel activity"/>
    <property type="evidence" value="ECO:0007669"/>
    <property type="project" value="TreeGrafter"/>
</dbReference>
<feature type="compositionally biased region" description="Basic residues" evidence="9">
    <location>
        <begin position="551"/>
        <end position="563"/>
    </location>
</feature>
<evidence type="ECO:0000256" key="6">
    <source>
        <dbReference type="ARBA" id="ARBA00023136"/>
    </source>
</evidence>
<dbReference type="InterPro" id="IPR013099">
    <property type="entry name" value="K_chnl_dom"/>
</dbReference>
<evidence type="ECO:0000313" key="15">
    <source>
        <dbReference type="EMBL" id="CAF3759681.1"/>
    </source>
</evidence>
<feature type="domain" description="Potassium channel" evidence="11">
    <location>
        <begin position="677"/>
        <end position="754"/>
    </location>
</feature>
<name>A0A813ZQF3_9BILA</name>
<feature type="compositionally biased region" description="Low complexity" evidence="9">
    <location>
        <begin position="283"/>
        <end position="302"/>
    </location>
</feature>
<feature type="region of interest" description="Disordered" evidence="9">
    <location>
        <begin position="233"/>
        <end position="313"/>
    </location>
</feature>
<comment type="similarity">
    <text evidence="8">Belongs to the two pore domain potassium channel (TC 1.A.1.8) family.</text>
</comment>
<evidence type="ECO:0000256" key="3">
    <source>
        <dbReference type="ARBA" id="ARBA00022692"/>
    </source>
</evidence>
<keyword evidence="4 10" id="KW-1133">Transmembrane helix</keyword>
<evidence type="ECO:0000313" key="16">
    <source>
        <dbReference type="Proteomes" id="UP000663829"/>
    </source>
</evidence>
<keyword evidence="6 10" id="KW-0472">Membrane</keyword>
<feature type="compositionally biased region" description="Basic residues" evidence="9">
    <location>
        <begin position="460"/>
        <end position="470"/>
    </location>
</feature>
<reference evidence="12" key="1">
    <citation type="submission" date="2021-02" db="EMBL/GenBank/DDBJ databases">
        <authorList>
            <person name="Nowell W R."/>
        </authorList>
    </citation>
    <scope>NUCLEOTIDE SEQUENCE</scope>
</reference>
<keyword evidence="7 8" id="KW-0407">Ion channel</keyword>
<dbReference type="AlphaFoldDB" id="A0A813ZQF3"/>
<dbReference type="Proteomes" id="UP000682733">
    <property type="component" value="Unassembled WGS sequence"/>
</dbReference>
<feature type="transmembrane region" description="Helical" evidence="10">
    <location>
        <begin position="154"/>
        <end position="179"/>
    </location>
</feature>
<evidence type="ECO:0000256" key="8">
    <source>
        <dbReference type="RuleBase" id="RU003857"/>
    </source>
</evidence>
<evidence type="ECO:0000256" key="4">
    <source>
        <dbReference type="ARBA" id="ARBA00022989"/>
    </source>
</evidence>
<dbReference type="Proteomes" id="UP000677228">
    <property type="component" value="Unassembled WGS sequence"/>
</dbReference>
<feature type="transmembrane region" description="Helical" evidence="10">
    <location>
        <begin position="730"/>
        <end position="751"/>
    </location>
</feature>
<evidence type="ECO:0000313" key="13">
    <source>
        <dbReference type="EMBL" id="CAF0989554.1"/>
    </source>
</evidence>
<dbReference type="GO" id="GO:0015271">
    <property type="term" value="F:outward rectifier potassium channel activity"/>
    <property type="evidence" value="ECO:0007669"/>
    <property type="project" value="TreeGrafter"/>
</dbReference>